<dbReference type="Gene3D" id="3.10.450.530">
    <property type="entry name" value="Ribonuclease toxin, BrnT, of type II toxin-antitoxin system"/>
    <property type="match status" value="1"/>
</dbReference>
<dbReference type="EMBL" id="MSLT01000024">
    <property type="protein sequence ID" value="OUD11683.1"/>
    <property type="molecule type" value="Genomic_DNA"/>
</dbReference>
<organism evidence="1 2">
    <name type="scientific">Thioflexithrix psekupsensis</name>
    <dbReference type="NCBI Taxonomy" id="1570016"/>
    <lineage>
        <taxon>Bacteria</taxon>
        <taxon>Pseudomonadati</taxon>
        <taxon>Pseudomonadota</taxon>
        <taxon>Gammaproteobacteria</taxon>
        <taxon>Thiotrichales</taxon>
        <taxon>Thioflexithrix</taxon>
    </lineage>
</organism>
<accession>A0A251X369</accession>
<sequence length="34" mass="3896">MTLGHLVVSFAEKGDAIRIISARCMSKRERRAYE</sequence>
<evidence type="ECO:0000313" key="2">
    <source>
        <dbReference type="Proteomes" id="UP000194798"/>
    </source>
</evidence>
<reference evidence="1 2" key="1">
    <citation type="submission" date="2016-12" db="EMBL/GenBank/DDBJ databases">
        <title>Thioflexothrix psekupsii D3 genome sequencing and assembly.</title>
        <authorList>
            <person name="Fomenkov A."/>
            <person name="Vincze T."/>
            <person name="Grabovich M."/>
            <person name="Anton B.P."/>
            <person name="Dubinina G."/>
            <person name="Orlova M."/>
            <person name="Belousova E."/>
            <person name="Roberts R.J."/>
        </authorList>
    </citation>
    <scope>NUCLEOTIDE SEQUENCE [LARGE SCALE GENOMIC DNA]</scope>
    <source>
        <strain evidence="1">D3</strain>
    </source>
</reference>
<comment type="caution">
    <text evidence="1">The sequence shown here is derived from an EMBL/GenBank/DDBJ whole genome shotgun (WGS) entry which is preliminary data.</text>
</comment>
<protein>
    <recommendedName>
        <fullName evidence="3">BrnT family toxin</fullName>
    </recommendedName>
</protein>
<gene>
    <name evidence="1" type="ORF">TPSD3_16650</name>
</gene>
<evidence type="ECO:0008006" key="3">
    <source>
        <dbReference type="Google" id="ProtNLM"/>
    </source>
</evidence>
<dbReference type="Proteomes" id="UP000194798">
    <property type="component" value="Unassembled WGS sequence"/>
</dbReference>
<dbReference type="AlphaFoldDB" id="A0A251X369"/>
<proteinExistence type="predicted"/>
<evidence type="ECO:0000313" key="1">
    <source>
        <dbReference type="EMBL" id="OUD11683.1"/>
    </source>
</evidence>
<dbReference type="OrthoDB" id="9798158at2"/>
<name>A0A251X369_9GAMM</name>
<keyword evidence="2" id="KW-1185">Reference proteome</keyword>
<dbReference type="InterPro" id="IPR038573">
    <property type="entry name" value="BrnT_sf"/>
</dbReference>